<dbReference type="EMBL" id="MU151871">
    <property type="protein sequence ID" value="KAF9441545.1"/>
    <property type="molecule type" value="Genomic_DNA"/>
</dbReference>
<reference evidence="1" key="1">
    <citation type="submission" date="2020-11" db="EMBL/GenBank/DDBJ databases">
        <authorList>
            <consortium name="DOE Joint Genome Institute"/>
            <person name="Ahrendt S."/>
            <person name="Riley R."/>
            <person name="Andreopoulos W."/>
            <person name="Labutti K."/>
            <person name="Pangilinan J."/>
            <person name="Ruiz-Duenas F.J."/>
            <person name="Barrasa J.M."/>
            <person name="Sanchez-Garcia M."/>
            <person name="Camarero S."/>
            <person name="Miyauchi S."/>
            <person name="Serrano A."/>
            <person name="Linde D."/>
            <person name="Babiker R."/>
            <person name="Drula E."/>
            <person name="Ayuso-Fernandez I."/>
            <person name="Pacheco R."/>
            <person name="Padilla G."/>
            <person name="Ferreira P."/>
            <person name="Barriuso J."/>
            <person name="Kellner H."/>
            <person name="Castanera R."/>
            <person name="Alfaro M."/>
            <person name="Ramirez L."/>
            <person name="Pisabarro A.G."/>
            <person name="Kuo A."/>
            <person name="Tritt A."/>
            <person name="Lipzen A."/>
            <person name="He G."/>
            <person name="Yan M."/>
            <person name="Ng V."/>
            <person name="Cullen D."/>
            <person name="Martin F."/>
            <person name="Rosso M.-N."/>
            <person name="Henrissat B."/>
            <person name="Hibbett D."/>
            <person name="Martinez A.T."/>
            <person name="Grigoriev I.V."/>
        </authorList>
    </citation>
    <scope>NUCLEOTIDE SEQUENCE</scope>
    <source>
        <strain evidence="1">MF-IS2</strain>
    </source>
</reference>
<name>A0A9P5X1E3_9AGAR</name>
<organism evidence="1 2">
    <name type="scientific">Macrolepiota fuliginosa MF-IS2</name>
    <dbReference type="NCBI Taxonomy" id="1400762"/>
    <lineage>
        <taxon>Eukaryota</taxon>
        <taxon>Fungi</taxon>
        <taxon>Dikarya</taxon>
        <taxon>Basidiomycota</taxon>
        <taxon>Agaricomycotina</taxon>
        <taxon>Agaricomycetes</taxon>
        <taxon>Agaricomycetidae</taxon>
        <taxon>Agaricales</taxon>
        <taxon>Agaricineae</taxon>
        <taxon>Agaricaceae</taxon>
        <taxon>Macrolepiota</taxon>
    </lineage>
</organism>
<dbReference type="Proteomes" id="UP000807342">
    <property type="component" value="Unassembled WGS sequence"/>
</dbReference>
<evidence type="ECO:0000313" key="1">
    <source>
        <dbReference type="EMBL" id="KAF9441545.1"/>
    </source>
</evidence>
<proteinExistence type="predicted"/>
<comment type="caution">
    <text evidence="1">The sequence shown here is derived from an EMBL/GenBank/DDBJ whole genome shotgun (WGS) entry which is preliminary data.</text>
</comment>
<keyword evidence="2" id="KW-1185">Reference proteome</keyword>
<protein>
    <submittedName>
        <fullName evidence="1">Uncharacterized protein</fullName>
    </submittedName>
</protein>
<evidence type="ECO:0000313" key="2">
    <source>
        <dbReference type="Proteomes" id="UP000807342"/>
    </source>
</evidence>
<sequence>MAQRIMIAPITQNHWLVGKVVLGKLMLQNLECSKLVIIATPDNLIEFDTLWNHDQVEAKLKILFPNAFSWLKLSWQPVFSGSQWCLISFTEGIPDATILGWQPPSQAQPIFGPILDSPSSSELEDPYQLTTCMFSGGLEGVQDKIAEDSKSSGGTLFDPVQKKVRINYAEISSESASEAECQPTQLEYYHWLLCSKLTHFKPLKR</sequence>
<gene>
    <name evidence="1" type="ORF">P691DRAFT_854057</name>
</gene>
<accession>A0A9P5X1E3</accession>
<dbReference type="AlphaFoldDB" id="A0A9P5X1E3"/>